<dbReference type="InParanoid" id="A0A0C2ZAA4"/>
<dbReference type="GO" id="GO:0005730">
    <property type="term" value="C:nucleolus"/>
    <property type="evidence" value="ECO:0007669"/>
    <property type="project" value="InterPro"/>
</dbReference>
<keyword evidence="5" id="KW-1185">Reference proteome</keyword>
<evidence type="ECO:0000313" key="5">
    <source>
        <dbReference type="Proteomes" id="UP000053989"/>
    </source>
</evidence>
<protein>
    <submittedName>
        <fullName evidence="4">Uncharacterized protein</fullName>
    </submittedName>
</protein>
<evidence type="ECO:0000256" key="2">
    <source>
        <dbReference type="ARBA" id="ARBA00023242"/>
    </source>
</evidence>
<gene>
    <name evidence="4" type="ORF">SCLCIDRAFT_10140</name>
</gene>
<comment type="subcellular location">
    <subcellularLocation>
        <location evidence="1">Nucleus</location>
    </subcellularLocation>
</comment>
<keyword evidence="2" id="KW-0539">Nucleus</keyword>
<dbReference type="GO" id="GO:0003677">
    <property type="term" value="F:DNA binding"/>
    <property type="evidence" value="ECO:0007669"/>
    <property type="project" value="InterPro"/>
</dbReference>
<dbReference type="GO" id="GO:0006355">
    <property type="term" value="P:regulation of DNA-templated transcription"/>
    <property type="evidence" value="ECO:0007669"/>
    <property type="project" value="InterPro"/>
</dbReference>
<dbReference type="PANTHER" id="PTHR13213:SF2">
    <property type="entry name" value="MYB-BINDING PROTEIN 1A"/>
    <property type="match status" value="1"/>
</dbReference>
<dbReference type="InterPro" id="IPR007015">
    <property type="entry name" value="DNA_pol_V/MYBBP1A"/>
</dbReference>
<organism evidence="4 5">
    <name type="scientific">Scleroderma citrinum Foug A</name>
    <dbReference type="NCBI Taxonomy" id="1036808"/>
    <lineage>
        <taxon>Eukaryota</taxon>
        <taxon>Fungi</taxon>
        <taxon>Dikarya</taxon>
        <taxon>Basidiomycota</taxon>
        <taxon>Agaricomycotina</taxon>
        <taxon>Agaricomycetes</taxon>
        <taxon>Agaricomycetidae</taxon>
        <taxon>Boletales</taxon>
        <taxon>Sclerodermatineae</taxon>
        <taxon>Sclerodermataceae</taxon>
        <taxon>Scleroderma</taxon>
    </lineage>
</organism>
<evidence type="ECO:0000256" key="3">
    <source>
        <dbReference type="SAM" id="MobiDB-lite"/>
    </source>
</evidence>
<evidence type="ECO:0000313" key="4">
    <source>
        <dbReference type="EMBL" id="KIM58803.1"/>
    </source>
</evidence>
<dbReference type="OrthoDB" id="342531at2759"/>
<dbReference type="HOGENOM" id="CLU_540967_0_0_1"/>
<proteinExistence type="predicted"/>
<dbReference type="Pfam" id="PF04931">
    <property type="entry name" value="DNA_pol_phi"/>
    <property type="match status" value="2"/>
</dbReference>
<evidence type="ECO:0000256" key="1">
    <source>
        <dbReference type="ARBA" id="ARBA00004123"/>
    </source>
</evidence>
<dbReference type="PANTHER" id="PTHR13213">
    <property type="entry name" value="MYB-BINDING PROTEIN 1A FAMILY MEMBER"/>
    <property type="match status" value="1"/>
</dbReference>
<dbReference type="FunCoup" id="A0A0C2ZAA4">
    <property type="interactions" value="430"/>
</dbReference>
<accession>A0A0C2ZAA4</accession>
<feature type="compositionally biased region" description="Acidic residues" evidence="3">
    <location>
        <begin position="487"/>
        <end position="504"/>
    </location>
</feature>
<reference evidence="4 5" key="1">
    <citation type="submission" date="2014-04" db="EMBL/GenBank/DDBJ databases">
        <authorList>
            <consortium name="DOE Joint Genome Institute"/>
            <person name="Kuo A."/>
            <person name="Kohler A."/>
            <person name="Nagy L.G."/>
            <person name="Floudas D."/>
            <person name="Copeland A."/>
            <person name="Barry K.W."/>
            <person name="Cichocki N."/>
            <person name="Veneault-Fourrey C."/>
            <person name="LaButti K."/>
            <person name="Lindquist E.A."/>
            <person name="Lipzen A."/>
            <person name="Lundell T."/>
            <person name="Morin E."/>
            <person name="Murat C."/>
            <person name="Sun H."/>
            <person name="Tunlid A."/>
            <person name="Henrissat B."/>
            <person name="Grigoriev I.V."/>
            <person name="Hibbett D.S."/>
            <person name="Martin F."/>
            <person name="Nordberg H.P."/>
            <person name="Cantor M.N."/>
            <person name="Hua S.X."/>
        </authorList>
    </citation>
    <scope>NUCLEOTIDE SEQUENCE [LARGE SCALE GENOMIC DNA]</scope>
    <source>
        <strain evidence="4 5">Foug A</strain>
    </source>
</reference>
<dbReference type="EMBL" id="KN822081">
    <property type="protein sequence ID" value="KIM58803.1"/>
    <property type="molecule type" value="Genomic_DNA"/>
</dbReference>
<dbReference type="AlphaFoldDB" id="A0A0C2ZAA4"/>
<dbReference type="Proteomes" id="UP000053989">
    <property type="component" value="Unassembled WGS sequence"/>
</dbReference>
<reference evidence="5" key="2">
    <citation type="submission" date="2015-01" db="EMBL/GenBank/DDBJ databases">
        <title>Evolutionary Origins and Diversification of the Mycorrhizal Mutualists.</title>
        <authorList>
            <consortium name="DOE Joint Genome Institute"/>
            <consortium name="Mycorrhizal Genomics Consortium"/>
            <person name="Kohler A."/>
            <person name="Kuo A."/>
            <person name="Nagy L.G."/>
            <person name="Floudas D."/>
            <person name="Copeland A."/>
            <person name="Barry K.W."/>
            <person name="Cichocki N."/>
            <person name="Veneault-Fourrey C."/>
            <person name="LaButti K."/>
            <person name="Lindquist E.A."/>
            <person name="Lipzen A."/>
            <person name="Lundell T."/>
            <person name="Morin E."/>
            <person name="Murat C."/>
            <person name="Riley R."/>
            <person name="Ohm R."/>
            <person name="Sun H."/>
            <person name="Tunlid A."/>
            <person name="Henrissat B."/>
            <person name="Grigoriev I.V."/>
            <person name="Hibbett D.S."/>
            <person name="Martin F."/>
        </authorList>
    </citation>
    <scope>NUCLEOTIDE SEQUENCE [LARGE SCALE GENOMIC DNA]</scope>
    <source>
        <strain evidence="5">Foug A</strain>
    </source>
</reference>
<dbReference type="STRING" id="1036808.A0A0C2ZAA4"/>
<sequence>MHDTVPLAVPAYKTCVDTHAVRSTARRYGVTCEGTGKFEREQQIGFSVAFDGGQEKHDILFACLFGHTAIIRSGLLVCQTPMPTSGFANLQVSNVQSYREVLENLIEIGKVKSWLRESAWWTIGLAIDTVQAASPSVLWKAEALNTTVDHLFSKEPGLWTSEKIAVLFKLQPLVPNYDWDSTLTPTFKGRNLFSSVNLVPLAQVLKESAVDEDESSNANVGSWNSRLHFVWDMLFDRFLPSADSAQSPQGSLREFFCIVVDESLFSSTSSAERKYWESEWPSFQRIGIASDGQLWVFRTLARLDKDTKHVTPLVSFDEESWTSLEKAEKQLENLADLSAERKDMARGFELSTKKHKCKQNAPPPADDEPAPIDIFVYLLIGYLEAYAWSVANKAFSHITALVQESTVNLILTQFERQNPAELAQDDDTDMDAESRGEQDGEQSGGSSEEDVSDEQQGSPSEGGDDEDVQQMWEKITDALKAIGMDSIADDETDGESDEELMDDE</sequence>
<feature type="region of interest" description="Disordered" evidence="3">
    <location>
        <begin position="418"/>
        <end position="504"/>
    </location>
</feature>
<name>A0A0C2ZAA4_9AGAM</name>